<dbReference type="InterPro" id="IPR045569">
    <property type="entry name" value="Metalloprtase-TldD/E_C"/>
</dbReference>
<dbReference type="PANTHER" id="PTHR30624:SF10">
    <property type="entry name" value="CONSERVED PROTEIN"/>
    <property type="match status" value="1"/>
</dbReference>
<proteinExistence type="inferred from homology"/>
<dbReference type="InterPro" id="IPR051463">
    <property type="entry name" value="Peptidase_U62_metallo"/>
</dbReference>
<reference evidence="7 8" key="1">
    <citation type="submission" date="2020-08" db="EMBL/GenBank/DDBJ databases">
        <title>Sequencing the genomes of 1000 actinobacteria strains.</title>
        <authorList>
            <person name="Klenk H.-P."/>
        </authorList>
    </citation>
    <scope>NUCLEOTIDE SEQUENCE [LARGE SCALE GENOMIC DNA]</scope>
    <source>
        <strain evidence="7 8">DSM 45486</strain>
    </source>
</reference>
<protein>
    <submittedName>
        <fullName evidence="7">TldD protein</fullName>
    </submittedName>
</protein>
<evidence type="ECO:0000256" key="4">
    <source>
        <dbReference type="ARBA" id="ARBA00023049"/>
    </source>
</evidence>
<comment type="caution">
    <text evidence="7">The sequence shown here is derived from an EMBL/GenBank/DDBJ whole genome shotgun (WGS) entry which is preliminary data.</text>
</comment>
<dbReference type="EMBL" id="JACHMO010000001">
    <property type="protein sequence ID" value="MBB5803919.1"/>
    <property type="molecule type" value="Genomic_DNA"/>
</dbReference>
<evidence type="ECO:0000259" key="6">
    <source>
        <dbReference type="Pfam" id="PF19289"/>
    </source>
</evidence>
<gene>
    <name evidence="7" type="ORF">F4560_003687</name>
</gene>
<feature type="domain" description="Metalloprotease TldD/E N-terminal" evidence="5">
    <location>
        <begin position="33"/>
        <end position="93"/>
    </location>
</feature>
<accession>A0A7W9HLH0</accession>
<keyword evidence="4" id="KW-0482">Metalloprotease</keyword>
<dbReference type="InterPro" id="IPR035068">
    <property type="entry name" value="TldD/PmbA_N"/>
</dbReference>
<evidence type="ECO:0000313" key="7">
    <source>
        <dbReference type="EMBL" id="MBB5803919.1"/>
    </source>
</evidence>
<evidence type="ECO:0000256" key="1">
    <source>
        <dbReference type="ARBA" id="ARBA00005836"/>
    </source>
</evidence>
<dbReference type="Pfam" id="PF01523">
    <property type="entry name" value="PmbA_TldD_1st"/>
    <property type="match status" value="1"/>
</dbReference>
<dbReference type="GO" id="GO:0008237">
    <property type="term" value="F:metallopeptidase activity"/>
    <property type="evidence" value="ECO:0007669"/>
    <property type="project" value="UniProtKB-KW"/>
</dbReference>
<dbReference type="RefSeq" id="WP_312869349.1">
    <property type="nucleotide sequence ID" value="NZ_JACHMO010000001.1"/>
</dbReference>
<dbReference type="SUPFAM" id="SSF111283">
    <property type="entry name" value="Putative modulator of DNA gyrase, PmbA/TldD"/>
    <property type="match status" value="1"/>
</dbReference>
<dbReference type="Gene3D" id="3.30.2290.10">
    <property type="entry name" value="PmbA/TldD superfamily"/>
    <property type="match status" value="1"/>
</dbReference>
<comment type="similarity">
    <text evidence="1">Belongs to the peptidase U62 family.</text>
</comment>
<keyword evidence="8" id="KW-1185">Reference proteome</keyword>
<feature type="domain" description="Metalloprotease TldD/E C-terminal" evidence="6">
    <location>
        <begin position="238"/>
        <end position="478"/>
    </location>
</feature>
<organism evidence="7 8">
    <name type="scientific">Saccharothrix ecbatanensis</name>
    <dbReference type="NCBI Taxonomy" id="1105145"/>
    <lineage>
        <taxon>Bacteria</taxon>
        <taxon>Bacillati</taxon>
        <taxon>Actinomycetota</taxon>
        <taxon>Actinomycetes</taxon>
        <taxon>Pseudonocardiales</taxon>
        <taxon>Pseudonocardiaceae</taxon>
        <taxon>Saccharothrix</taxon>
    </lineage>
</organism>
<evidence type="ECO:0000256" key="3">
    <source>
        <dbReference type="ARBA" id="ARBA00022801"/>
    </source>
</evidence>
<evidence type="ECO:0000313" key="8">
    <source>
        <dbReference type="Proteomes" id="UP000552097"/>
    </source>
</evidence>
<keyword evidence="3" id="KW-0378">Hydrolase</keyword>
<keyword evidence="2" id="KW-0645">Protease</keyword>
<dbReference type="GO" id="GO:0006508">
    <property type="term" value="P:proteolysis"/>
    <property type="evidence" value="ECO:0007669"/>
    <property type="project" value="UniProtKB-KW"/>
</dbReference>
<evidence type="ECO:0000256" key="2">
    <source>
        <dbReference type="ARBA" id="ARBA00022670"/>
    </source>
</evidence>
<dbReference type="Proteomes" id="UP000552097">
    <property type="component" value="Unassembled WGS sequence"/>
</dbReference>
<dbReference type="PANTHER" id="PTHR30624">
    <property type="entry name" value="UNCHARACTERIZED PROTEIN TLDD AND PMBA"/>
    <property type="match status" value="1"/>
</dbReference>
<name>A0A7W9HLH0_9PSEU</name>
<dbReference type="AlphaFoldDB" id="A0A7W9HLH0"/>
<dbReference type="InterPro" id="IPR036059">
    <property type="entry name" value="TldD/PmbA_sf"/>
</dbReference>
<dbReference type="Pfam" id="PF19289">
    <property type="entry name" value="PmbA_TldD_3rd"/>
    <property type="match status" value="1"/>
</dbReference>
<dbReference type="InterPro" id="IPR002510">
    <property type="entry name" value="Metalloprtase-TldD/E_N"/>
</dbReference>
<dbReference type="GO" id="GO:0005829">
    <property type="term" value="C:cytosol"/>
    <property type="evidence" value="ECO:0007669"/>
    <property type="project" value="TreeGrafter"/>
</dbReference>
<sequence length="490" mass="51664">MDHAFLALPLRRLADAALDRARQLGAHHAAAQIVRTRSSHLLLRDARTAASSDTSRTGLSVRLFGSRGRGFASTVELTAEAAVDAADRAWEVACAGFTSFAEEPVHHDAVWVSAYDVNPFDVPESDRAALLADWSTTLLAQAPVSSVLALCNATQENRFYADLAGTTTTQQSIRVHPQVVVAGVHPRTGSMRTLRSVGPPTARGWEYLGGAGWDWAGEIEAMPDQLAAKLGAGPVEPGAYDLVIDASNLWLTIHESVGHATELDRALGHEISYAGTTFATPDLLGSLRYGSELMTVTADRTAPHGMATTGFDDEGVAAQSWPLVERGVLTGFQFDRSTAAALGATRSTGCSYAESASHVPLSRMPNVSLAPSATPCSTDDLIAGVEDGIYLAGSDSWSIDATRSDFQFTAQRCHRIRAGRLAEPLAGVAYHSSTTDFWSSLAGLGDASIVTAFGADLCGKGRPAQSAAASHSCPSALFTRVPVHYVGEAT</sequence>
<evidence type="ECO:0000259" key="5">
    <source>
        <dbReference type="Pfam" id="PF01523"/>
    </source>
</evidence>